<protein>
    <submittedName>
        <fullName evidence="3">Tellurite methyltransferase TehB</fullName>
    </submittedName>
</protein>
<dbReference type="GO" id="GO:0008168">
    <property type="term" value="F:methyltransferase activity"/>
    <property type="evidence" value="ECO:0007669"/>
    <property type="project" value="UniProtKB-KW"/>
</dbReference>
<evidence type="ECO:0000256" key="1">
    <source>
        <dbReference type="ARBA" id="ARBA00022679"/>
    </source>
</evidence>
<dbReference type="CDD" id="cd02440">
    <property type="entry name" value="AdoMet_MTases"/>
    <property type="match status" value="1"/>
</dbReference>
<organism evidence="3 4">
    <name type="scientific">Gottschalkia purinilytica</name>
    <name type="common">Clostridium purinilyticum</name>
    <dbReference type="NCBI Taxonomy" id="1503"/>
    <lineage>
        <taxon>Bacteria</taxon>
        <taxon>Bacillati</taxon>
        <taxon>Bacillota</taxon>
        <taxon>Tissierellia</taxon>
        <taxon>Tissierellales</taxon>
        <taxon>Gottschalkiaceae</taxon>
        <taxon>Gottschalkia</taxon>
    </lineage>
</organism>
<keyword evidence="1 3" id="KW-0808">Transferase</keyword>
<dbReference type="GO" id="GO:0032259">
    <property type="term" value="P:methylation"/>
    <property type="evidence" value="ECO:0007669"/>
    <property type="project" value="UniProtKB-KW"/>
</dbReference>
<dbReference type="RefSeq" id="WP_050354437.1">
    <property type="nucleotide sequence ID" value="NZ_LGSS01000003.1"/>
</dbReference>
<keyword evidence="3" id="KW-0489">Methyltransferase</keyword>
<dbReference type="PANTHER" id="PTHR43861:SF3">
    <property type="entry name" value="PUTATIVE (AFU_ORTHOLOGUE AFUA_2G14390)-RELATED"/>
    <property type="match status" value="1"/>
</dbReference>
<evidence type="ECO:0000259" key="2">
    <source>
        <dbReference type="Pfam" id="PF13847"/>
    </source>
</evidence>
<name>A0A0L0WDF6_GOTPU</name>
<dbReference type="Gene3D" id="3.40.50.150">
    <property type="entry name" value="Vaccinia Virus protein VP39"/>
    <property type="match status" value="1"/>
</dbReference>
<dbReference type="STRING" id="1503.CLPU_3c02340"/>
<dbReference type="Proteomes" id="UP000037267">
    <property type="component" value="Unassembled WGS sequence"/>
</dbReference>
<dbReference type="EMBL" id="LGSS01000003">
    <property type="protein sequence ID" value="KNF09455.1"/>
    <property type="molecule type" value="Genomic_DNA"/>
</dbReference>
<dbReference type="SUPFAM" id="SSF53335">
    <property type="entry name" value="S-adenosyl-L-methionine-dependent methyltransferases"/>
    <property type="match status" value="1"/>
</dbReference>
<gene>
    <name evidence="3" type="primary">tehB</name>
    <name evidence="3" type="ORF">CLPU_3c02340</name>
</gene>
<accession>A0A0L0WDF6</accession>
<comment type="caution">
    <text evidence="3">The sequence shown here is derived from an EMBL/GenBank/DDBJ whole genome shotgun (WGS) entry which is preliminary data.</text>
</comment>
<sequence length="188" mass="22106">MNHDIRKEHWSNKYKARENILMDPEPFIVNNTNYLIKGSILDIACGDGRNAIYLAKQGFNVTGVDFTPEALKRLIRFSKINHVSVRTKELDLDDIDLLIKIGKFDNIIINHYKPSDETFNVLPNLLKKKGILIICTFNYLQSIEKGFKREFCLEKNELVNKWDNLKLIKHENWKNENTYLDGYIFEKI</sequence>
<evidence type="ECO:0000313" key="3">
    <source>
        <dbReference type="EMBL" id="KNF09455.1"/>
    </source>
</evidence>
<reference evidence="4" key="1">
    <citation type="submission" date="2015-07" db="EMBL/GenBank/DDBJ databases">
        <title>Draft genome sequence of the purine-degrading Gottschalkia purinilyticum DSM 1384 (formerly Clostridium purinilyticum).</title>
        <authorList>
            <person name="Poehlein A."/>
            <person name="Schiel-Bengelsdorf B."/>
            <person name="Bengelsdorf F.R."/>
            <person name="Daniel R."/>
            <person name="Duerre P."/>
        </authorList>
    </citation>
    <scope>NUCLEOTIDE SEQUENCE [LARGE SCALE GENOMIC DNA]</scope>
    <source>
        <strain evidence="4">DSM 1384</strain>
    </source>
</reference>
<dbReference type="InterPro" id="IPR025714">
    <property type="entry name" value="Methyltranfer_dom"/>
</dbReference>
<dbReference type="PANTHER" id="PTHR43861">
    <property type="entry name" value="TRANS-ACONITATE 2-METHYLTRANSFERASE-RELATED"/>
    <property type="match status" value="1"/>
</dbReference>
<feature type="domain" description="Methyltransferase" evidence="2">
    <location>
        <begin position="39"/>
        <end position="169"/>
    </location>
</feature>
<proteinExistence type="predicted"/>
<keyword evidence="4" id="KW-1185">Reference proteome</keyword>
<dbReference type="Pfam" id="PF13847">
    <property type="entry name" value="Methyltransf_31"/>
    <property type="match status" value="1"/>
</dbReference>
<dbReference type="AlphaFoldDB" id="A0A0L0WDF6"/>
<dbReference type="PATRIC" id="fig|1503.3.peg.2103"/>
<dbReference type="OrthoDB" id="9772751at2"/>
<dbReference type="InterPro" id="IPR029063">
    <property type="entry name" value="SAM-dependent_MTases_sf"/>
</dbReference>
<evidence type="ECO:0000313" key="4">
    <source>
        <dbReference type="Proteomes" id="UP000037267"/>
    </source>
</evidence>